<keyword evidence="3" id="KW-0963">Cytoplasm</keyword>
<dbReference type="Proteomes" id="UP000015241">
    <property type="component" value="Unassembled WGS sequence"/>
</dbReference>
<dbReference type="STRING" id="743788.S8E0R9"/>
<evidence type="ECO:0000259" key="4">
    <source>
        <dbReference type="Pfam" id="PF04112"/>
    </source>
</evidence>
<evidence type="ECO:0008006" key="8">
    <source>
        <dbReference type="Google" id="ProtNLM"/>
    </source>
</evidence>
<dbReference type="HOGENOM" id="CLU_017051_0_0_1"/>
<reference evidence="6 7" key="1">
    <citation type="journal article" date="2012" name="Science">
        <title>The Paleozoic origin of enzymatic lignin decomposition reconstructed from 31 fungal genomes.</title>
        <authorList>
            <person name="Floudas D."/>
            <person name="Binder M."/>
            <person name="Riley R."/>
            <person name="Barry K."/>
            <person name="Blanchette R.A."/>
            <person name="Henrissat B."/>
            <person name="Martinez A.T."/>
            <person name="Otillar R."/>
            <person name="Spatafora J.W."/>
            <person name="Yadav J.S."/>
            <person name="Aerts A."/>
            <person name="Benoit I."/>
            <person name="Boyd A."/>
            <person name="Carlson A."/>
            <person name="Copeland A."/>
            <person name="Coutinho P.M."/>
            <person name="de Vries R.P."/>
            <person name="Ferreira P."/>
            <person name="Findley K."/>
            <person name="Foster B."/>
            <person name="Gaskell J."/>
            <person name="Glotzer D."/>
            <person name="Gorecki P."/>
            <person name="Heitman J."/>
            <person name="Hesse C."/>
            <person name="Hori C."/>
            <person name="Igarashi K."/>
            <person name="Jurgens J.A."/>
            <person name="Kallen N."/>
            <person name="Kersten P."/>
            <person name="Kohler A."/>
            <person name="Kuees U."/>
            <person name="Kumar T.K.A."/>
            <person name="Kuo A."/>
            <person name="LaButti K."/>
            <person name="Larrondo L.F."/>
            <person name="Lindquist E."/>
            <person name="Ling A."/>
            <person name="Lombard V."/>
            <person name="Lucas S."/>
            <person name="Lundell T."/>
            <person name="Martin R."/>
            <person name="McLaughlin D.J."/>
            <person name="Morgenstern I."/>
            <person name="Morin E."/>
            <person name="Murat C."/>
            <person name="Nagy L.G."/>
            <person name="Nolan M."/>
            <person name="Ohm R.A."/>
            <person name="Patyshakuliyeva A."/>
            <person name="Rokas A."/>
            <person name="Ruiz-Duenas F.J."/>
            <person name="Sabat G."/>
            <person name="Salamov A."/>
            <person name="Samejima M."/>
            <person name="Schmutz J."/>
            <person name="Slot J.C."/>
            <person name="St John F."/>
            <person name="Stenlid J."/>
            <person name="Sun H."/>
            <person name="Sun S."/>
            <person name="Syed K."/>
            <person name="Tsang A."/>
            <person name="Wiebenga A."/>
            <person name="Young D."/>
            <person name="Pisabarro A."/>
            <person name="Eastwood D.C."/>
            <person name="Martin F."/>
            <person name="Cullen D."/>
            <person name="Grigoriev I.V."/>
            <person name="Hibbett D.S."/>
        </authorList>
    </citation>
    <scope>NUCLEOTIDE SEQUENCE</scope>
    <source>
        <strain evidence="7">FP-58527</strain>
    </source>
</reference>
<dbReference type="FunCoup" id="S8E0R9">
    <property type="interactions" value="435"/>
</dbReference>
<dbReference type="InterPro" id="IPR057983">
    <property type="entry name" value="NAA35-like_N"/>
</dbReference>
<organism evidence="6 7">
    <name type="scientific">Fomitopsis schrenkii</name>
    <name type="common">Brown rot fungus</name>
    <dbReference type="NCBI Taxonomy" id="2126942"/>
    <lineage>
        <taxon>Eukaryota</taxon>
        <taxon>Fungi</taxon>
        <taxon>Dikarya</taxon>
        <taxon>Basidiomycota</taxon>
        <taxon>Agaricomycotina</taxon>
        <taxon>Agaricomycetes</taxon>
        <taxon>Polyporales</taxon>
        <taxon>Fomitopsis</taxon>
    </lineage>
</organism>
<accession>S8E0R9</accession>
<dbReference type="OrthoDB" id="269405at2759"/>
<protein>
    <recommendedName>
        <fullName evidence="8">Mak10-domain-containing protein</fullName>
    </recommendedName>
</protein>
<evidence type="ECO:0000313" key="6">
    <source>
        <dbReference type="EMBL" id="EPS98377.1"/>
    </source>
</evidence>
<dbReference type="eggNOG" id="KOG2343">
    <property type="taxonomic scope" value="Eukaryota"/>
</dbReference>
<dbReference type="InterPro" id="IPR057982">
    <property type="entry name" value="TPR_NAA35"/>
</dbReference>
<evidence type="ECO:0000259" key="5">
    <source>
        <dbReference type="Pfam" id="PF25789"/>
    </source>
</evidence>
<evidence type="ECO:0000313" key="7">
    <source>
        <dbReference type="Proteomes" id="UP000015241"/>
    </source>
</evidence>
<comment type="subcellular location">
    <subcellularLocation>
        <location evidence="1">Cytoplasm</location>
    </subcellularLocation>
</comment>
<dbReference type="PANTHER" id="PTHR21373">
    <property type="entry name" value="GLUCOSE REPRESSIBLE PROTEIN MAK10"/>
    <property type="match status" value="1"/>
</dbReference>
<evidence type="ECO:0000256" key="1">
    <source>
        <dbReference type="ARBA" id="ARBA00004496"/>
    </source>
</evidence>
<dbReference type="GO" id="GO:0031417">
    <property type="term" value="C:NatC complex"/>
    <property type="evidence" value="ECO:0007669"/>
    <property type="project" value="InterPro"/>
</dbReference>
<name>S8E0R9_FOMSC</name>
<dbReference type="Pfam" id="PF04112">
    <property type="entry name" value="Mak10"/>
    <property type="match status" value="1"/>
</dbReference>
<feature type="domain" description="NAA35-like TPR repeats" evidence="5">
    <location>
        <begin position="341"/>
        <end position="511"/>
    </location>
</feature>
<gene>
    <name evidence="6" type="ORF">FOMPIDRAFT_1165502</name>
</gene>
<dbReference type="AlphaFoldDB" id="S8E0R9"/>
<dbReference type="EMBL" id="KE504166">
    <property type="protein sequence ID" value="EPS98377.1"/>
    <property type="molecule type" value="Genomic_DNA"/>
</dbReference>
<comment type="similarity">
    <text evidence="2">Belongs to the MAK10 family.</text>
</comment>
<proteinExistence type="inferred from homology"/>
<dbReference type="InterPro" id="IPR007244">
    <property type="entry name" value="Naa35_N"/>
</dbReference>
<dbReference type="InParanoid" id="S8E0R9"/>
<dbReference type="PANTHER" id="PTHR21373:SF0">
    <property type="entry name" value="N-ALPHA-ACETYLTRANSFERASE 35, NATC AUXILIARY SUBUNIT"/>
    <property type="match status" value="1"/>
</dbReference>
<feature type="domain" description="NAA35-like N-terminal" evidence="4">
    <location>
        <begin position="32"/>
        <end position="191"/>
    </location>
</feature>
<evidence type="ECO:0000256" key="3">
    <source>
        <dbReference type="ARBA" id="ARBA00022490"/>
    </source>
</evidence>
<dbReference type="Pfam" id="PF25789">
    <property type="entry name" value="TPR_NAA35"/>
    <property type="match status" value="1"/>
</dbReference>
<sequence length="679" mass="78172">MDVDTVVDLPGGDNYEDVTEAFAEAANDMESEALIMTETFSLLDAMSAFEIGEPRMDSGMITESERRPPLDPLEPMLPQEICWILDRALACEMEWHTGCSLTQTVYTLLYVHYLDDLNPDFIGHHYSAYPDPARPQELITSVLRVSVMALLKSCDLSWRELSKGKVYDIEDWFGEKSEISLLEGISADFILRKLDDAWLWLQHSRLPESDVRLLCDRLHLRKTILQLLKLPLPPDTREVRRLVAHARTLLQRMRSQRIAQPPAESPAWLAFDPRISRRLACFMPVRVIDLPPQEQAWNTLSLFLDGWEELSCMLDTACVSTWEIAGCLRTWSPQKELYPAYLRSLTQSVVYDRGAVLGRFQPAWLIDRFFQESVGRSYDVVLLKICVHKEGSVMWLKKEIENRLSKYLMADLRANGHNPPRRRRYLMKAALQWHEVYDLFLELAPYCQPSDRDGAALVEALPSIATMRRLTAAREVILSGFQQDLHATDEVPVAYWYLSRILDTHLECIDQVKSIALQGSEAYKEMEIQRSFLTALKSMSIAMCAVTRKQCTLPYQRTYLNFLRRYKWAFRPEYNDLAPALPLPDLGQFAPDVERILQDEHFSAAQSFALAHDILDKVDGSRGFASIWADDRRTFFQNLVHLCTQLEALPSTPSELALFDTRRLKWVGRTHPWLPDLVP</sequence>
<evidence type="ECO:0000256" key="2">
    <source>
        <dbReference type="ARBA" id="ARBA00006289"/>
    </source>
</evidence>
<keyword evidence="7" id="KW-1185">Reference proteome</keyword>